<evidence type="ECO:0000256" key="1">
    <source>
        <dbReference type="ARBA" id="ARBA00004651"/>
    </source>
</evidence>
<proteinExistence type="predicted"/>
<name>F6AC18_PSEF1</name>
<gene>
    <name evidence="7" type="ordered locus">Psefu_1121</name>
</gene>
<keyword evidence="8" id="KW-1185">Reference proteome</keyword>
<feature type="transmembrane region" description="Helical" evidence="6">
    <location>
        <begin position="88"/>
        <end position="107"/>
    </location>
</feature>
<evidence type="ECO:0000256" key="3">
    <source>
        <dbReference type="ARBA" id="ARBA00022692"/>
    </source>
</evidence>
<evidence type="ECO:0000313" key="7">
    <source>
        <dbReference type="EMBL" id="AEF21098.1"/>
    </source>
</evidence>
<dbReference type="STRING" id="743720.Psefu_1121"/>
<feature type="transmembrane region" description="Helical" evidence="6">
    <location>
        <begin position="344"/>
        <end position="367"/>
    </location>
</feature>
<dbReference type="HOGENOM" id="CLU_007946_18_0_6"/>
<feature type="transmembrane region" description="Helical" evidence="6">
    <location>
        <begin position="43"/>
        <end position="60"/>
    </location>
</feature>
<accession>F6AC18</accession>
<evidence type="ECO:0000256" key="5">
    <source>
        <dbReference type="ARBA" id="ARBA00023136"/>
    </source>
</evidence>
<feature type="transmembrane region" description="Helical" evidence="6">
    <location>
        <begin position="113"/>
        <end position="135"/>
    </location>
</feature>
<dbReference type="RefSeq" id="WP_013790229.1">
    <property type="nucleotide sequence ID" value="NC_015556.1"/>
</dbReference>
<evidence type="ECO:0000313" key="8">
    <source>
        <dbReference type="Proteomes" id="UP000000686"/>
    </source>
</evidence>
<feature type="transmembrane region" description="Helical" evidence="6">
    <location>
        <begin position="184"/>
        <end position="207"/>
    </location>
</feature>
<dbReference type="Pfam" id="PF13520">
    <property type="entry name" value="AA_permease_2"/>
    <property type="match status" value="1"/>
</dbReference>
<keyword evidence="4 6" id="KW-1133">Transmembrane helix</keyword>
<dbReference type="PIRSF" id="PIRSF006060">
    <property type="entry name" value="AA_transporter"/>
    <property type="match status" value="1"/>
</dbReference>
<dbReference type="NCBIfam" id="NF008245">
    <property type="entry name" value="PRK11021.1"/>
    <property type="match status" value="1"/>
</dbReference>
<dbReference type="EMBL" id="CP002727">
    <property type="protein sequence ID" value="AEF21098.1"/>
    <property type="molecule type" value="Genomic_DNA"/>
</dbReference>
<dbReference type="eggNOG" id="COG0531">
    <property type="taxonomic scope" value="Bacteria"/>
</dbReference>
<dbReference type="InterPro" id="IPR002293">
    <property type="entry name" value="AA/rel_permease1"/>
</dbReference>
<dbReference type="InterPro" id="IPR050367">
    <property type="entry name" value="APC_superfamily"/>
</dbReference>
<organism evidence="7 8">
    <name type="scientific">Pseudomonas fulva (strain 12-X)</name>
    <dbReference type="NCBI Taxonomy" id="743720"/>
    <lineage>
        <taxon>Bacteria</taxon>
        <taxon>Pseudomonadati</taxon>
        <taxon>Pseudomonadota</taxon>
        <taxon>Gammaproteobacteria</taxon>
        <taxon>Pseudomonadales</taxon>
        <taxon>Pseudomonadaceae</taxon>
        <taxon>Pseudomonas</taxon>
    </lineage>
</organism>
<feature type="transmembrane region" description="Helical" evidence="6">
    <location>
        <begin position="147"/>
        <end position="164"/>
    </location>
</feature>
<reference evidence="7 8" key="1">
    <citation type="submission" date="2011-04" db="EMBL/GenBank/DDBJ databases">
        <title>Complete sequence of Pseudomonas fulva 12-X.</title>
        <authorList>
            <consortium name="US DOE Joint Genome Institute"/>
            <person name="Lucas S."/>
            <person name="Han J."/>
            <person name="Lapidus A."/>
            <person name="Cheng J.-F."/>
            <person name="Goodwin L."/>
            <person name="Pitluck S."/>
            <person name="Peters L."/>
            <person name="Mikhailova N."/>
            <person name="Pagani I."/>
            <person name="Davenport K."/>
            <person name="Han C."/>
            <person name="Tapia R."/>
            <person name="Land M."/>
            <person name="Hauser L."/>
            <person name="Kyrpides N."/>
            <person name="Ivanova N."/>
            <person name="Pagani I."/>
            <person name="Lcollab F.I."/>
            <person name="Woyke T."/>
        </authorList>
    </citation>
    <scope>NUCLEOTIDE SEQUENCE [LARGE SCALE GENOMIC DNA]</scope>
    <source>
        <strain evidence="8">12-X</strain>
    </source>
</reference>
<feature type="transmembrane region" description="Helical" evidence="6">
    <location>
        <begin position="219"/>
        <end position="246"/>
    </location>
</feature>
<keyword evidence="5 6" id="KW-0472">Membrane</keyword>
<evidence type="ECO:0000256" key="2">
    <source>
        <dbReference type="ARBA" id="ARBA00022475"/>
    </source>
</evidence>
<dbReference type="OrthoDB" id="9117841at2"/>
<feature type="transmembrane region" description="Helical" evidence="6">
    <location>
        <begin position="379"/>
        <end position="404"/>
    </location>
</feature>
<dbReference type="PANTHER" id="PTHR42770">
    <property type="entry name" value="AMINO ACID TRANSPORTER-RELATED"/>
    <property type="match status" value="1"/>
</dbReference>
<dbReference type="KEGG" id="pfv:Psefu_1121"/>
<evidence type="ECO:0000256" key="4">
    <source>
        <dbReference type="ARBA" id="ARBA00022989"/>
    </source>
</evidence>
<dbReference type="Gene3D" id="1.20.1740.10">
    <property type="entry name" value="Amino acid/polyamine transporter I"/>
    <property type="match status" value="1"/>
</dbReference>
<keyword evidence="3 6" id="KW-0812">Transmembrane</keyword>
<sequence length="426" mass="45778">MSRLNKELGLLQGVGLLSTSLLGTGVFVIPALAATAAGDISLWAWLLLIVLVLPMAFTFAQLGRHYPHAGGAPHLIGRAFGAPMERTSAWLFLAVIPVGLPAALNIASGFWHALFALSDLAILAIQLATLGIILLLGQRPARTSGGVQIVIALAIVATIALIWFKGDLPHAEQPLLPPLTGNWQLLPVALGVMFWCFVGIEAFTHLGEEFKNPQRDFPLALLLGVLLAGLVYWACSVAVLSFHAYGDARTDAASLPLMLDVLLGDQARWLSASIGYLACFASMNVYIQGFSRLIWSLADEGKLPRALAERNANGVPARALLLVVLSCALSATLIWSLSLSLDQLIRYANGNFIVIYMLSMAAGWLLLRGLWRWLAGLSTLLCLGLLLTLGFDALYAIGLLALLFGLDRWRQARRSISLHSALPPTP</sequence>
<protein>
    <submittedName>
        <fullName evidence="7">Amino acid permease-associated region</fullName>
    </submittedName>
</protein>
<evidence type="ECO:0000256" key="6">
    <source>
        <dbReference type="SAM" id="Phobius"/>
    </source>
</evidence>
<comment type="subcellular location">
    <subcellularLocation>
        <location evidence="1">Cell membrane</location>
        <topology evidence="1">Multi-pass membrane protein</topology>
    </subcellularLocation>
</comment>
<dbReference type="PANTHER" id="PTHR42770:SF13">
    <property type="entry name" value="L-METHIONINE_BRANCHED-CHAIN AMINO ACID EXPORTER YJEH"/>
    <property type="match status" value="1"/>
</dbReference>
<dbReference type="GO" id="GO:0005886">
    <property type="term" value="C:plasma membrane"/>
    <property type="evidence" value="ECO:0007669"/>
    <property type="project" value="UniProtKB-SubCell"/>
</dbReference>
<dbReference type="GO" id="GO:0022857">
    <property type="term" value="F:transmembrane transporter activity"/>
    <property type="evidence" value="ECO:0007669"/>
    <property type="project" value="InterPro"/>
</dbReference>
<feature type="transmembrane region" description="Helical" evidence="6">
    <location>
        <begin position="319"/>
        <end position="338"/>
    </location>
</feature>
<keyword evidence="2" id="KW-1003">Cell membrane</keyword>
<dbReference type="Proteomes" id="UP000000686">
    <property type="component" value="Chromosome"/>
</dbReference>
<dbReference type="AlphaFoldDB" id="F6AC18"/>